<reference evidence="2" key="1">
    <citation type="submission" date="2021-03" db="EMBL/GenBank/DDBJ databases">
        <authorList>
            <person name="So Y."/>
        </authorList>
    </citation>
    <scope>NUCLEOTIDE SEQUENCE</scope>
    <source>
        <strain evidence="2">SG15</strain>
    </source>
</reference>
<keyword evidence="3" id="KW-1185">Reference proteome</keyword>
<gene>
    <name evidence="2" type="ORF">J5Y10_20840</name>
</gene>
<proteinExistence type="predicted"/>
<organism evidence="2 3">
    <name type="scientific">Roseomonas indoligenes</name>
    <dbReference type="NCBI Taxonomy" id="2820811"/>
    <lineage>
        <taxon>Bacteria</taxon>
        <taxon>Pseudomonadati</taxon>
        <taxon>Pseudomonadota</taxon>
        <taxon>Alphaproteobacteria</taxon>
        <taxon>Acetobacterales</taxon>
        <taxon>Roseomonadaceae</taxon>
        <taxon>Roseomonas</taxon>
    </lineage>
</organism>
<dbReference type="Proteomes" id="UP000677537">
    <property type="component" value="Unassembled WGS sequence"/>
</dbReference>
<comment type="caution">
    <text evidence="2">The sequence shown here is derived from an EMBL/GenBank/DDBJ whole genome shotgun (WGS) entry which is preliminary data.</text>
</comment>
<dbReference type="Pfam" id="PF03009">
    <property type="entry name" value="GDPD"/>
    <property type="match status" value="1"/>
</dbReference>
<dbReference type="Gene3D" id="3.20.20.190">
    <property type="entry name" value="Phosphatidylinositol (PI) phosphodiesterase"/>
    <property type="match status" value="1"/>
</dbReference>
<dbReference type="AlphaFoldDB" id="A0A940MXJ7"/>
<name>A0A940MXJ7_9PROT</name>
<dbReference type="InterPro" id="IPR017946">
    <property type="entry name" value="PLC-like_Pdiesterase_TIM-brl"/>
</dbReference>
<evidence type="ECO:0000313" key="2">
    <source>
        <dbReference type="EMBL" id="MBP0495244.1"/>
    </source>
</evidence>
<dbReference type="PANTHER" id="PTHR46211">
    <property type="entry name" value="GLYCEROPHOSPHORYL DIESTER PHOSPHODIESTERASE"/>
    <property type="match status" value="1"/>
</dbReference>
<dbReference type="PANTHER" id="PTHR46211:SF14">
    <property type="entry name" value="GLYCEROPHOSPHODIESTER PHOSPHODIESTERASE"/>
    <property type="match status" value="1"/>
</dbReference>
<sequence length="262" mass="27769">MTFEIFGHRGTNPYTDHSAEAHAAAMDWGADWAEFGIQMTSDGVLVVAHDTGTIPSTTYAKLMASSPGTMTLNQALDLVAAKEAETGREIKVSIEMKNPATHAAKGLDMPKALVDLLVARGITDDADISVSSFDIASTQRLANTLYPAAGISTSIDYVDYDFSNVNLANVAKWADTISVNTPYITADLVAKAHAAGLLVSAWTHTGTGEELQSLIDMGVDGVYSDNTRVAREYVDSAEGFNTVYGGTRTVMTSSMACRAATV</sequence>
<evidence type="ECO:0000259" key="1">
    <source>
        <dbReference type="PROSITE" id="PS51704"/>
    </source>
</evidence>
<dbReference type="PROSITE" id="PS51704">
    <property type="entry name" value="GP_PDE"/>
    <property type="match status" value="1"/>
</dbReference>
<dbReference type="EMBL" id="JAGIZA010000015">
    <property type="protein sequence ID" value="MBP0495244.1"/>
    <property type="molecule type" value="Genomic_DNA"/>
</dbReference>
<dbReference type="SUPFAM" id="SSF51695">
    <property type="entry name" value="PLC-like phosphodiesterases"/>
    <property type="match status" value="1"/>
</dbReference>
<dbReference type="GO" id="GO:0008081">
    <property type="term" value="F:phosphoric diester hydrolase activity"/>
    <property type="evidence" value="ECO:0007669"/>
    <property type="project" value="InterPro"/>
</dbReference>
<feature type="domain" description="GP-PDE" evidence="1">
    <location>
        <begin position="3"/>
        <end position="234"/>
    </location>
</feature>
<dbReference type="InterPro" id="IPR030395">
    <property type="entry name" value="GP_PDE_dom"/>
</dbReference>
<evidence type="ECO:0000313" key="3">
    <source>
        <dbReference type="Proteomes" id="UP000677537"/>
    </source>
</evidence>
<protein>
    <recommendedName>
        <fullName evidence="1">GP-PDE domain-containing protein</fullName>
    </recommendedName>
</protein>
<accession>A0A940MXJ7</accession>
<dbReference type="RefSeq" id="WP_209376039.1">
    <property type="nucleotide sequence ID" value="NZ_JAGIZA010000015.1"/>
</dbReference>
<dbReference type="GO" id="GO:0006629">
    <property type="term" value="P:lipid metabolic process"/>
    <property type="evidence" value="ECO:0007669"/>
    <property type="project" value="InterPro"/>
</dbReference>